<dbReference type="EMBL" id="FCOJ02000069">
    <property type="protein sequence ID" value="SAK89407.1"/>
    <property type="molecule type" value="Genomic_DNA"/>
</dbReference>
<comment type="caution">
    <text evidence="1">The sequence shown here is derived from an EMBL/GenBank/DDBJ whole genome shotgun (WGS) entry which is preliminary data.</text>
</comment>
<gene>
    <name evidence="1" type="ORF">AWB82_06265</name>
</gene>
<dbReference type="Proteomes" id="UP000054596">
    <property type="component" value="Unassembled WGS sequence"/>
</dbReference>
<protein>
    <submittedName>
        <fullName evidence="1">Uncharacterized protein</fullName>
    </submittedName>
</protein>
<organism evidence="1 2">
    <name type="scientific">Caballeronia glebae</name>
    <dbReference type="NCBI Taxonomy" id="1777143"/>
    <lineage>
        <taxon>Bacteria</taxon>
        <taxon>Pseudomonadati</taxon>
        <taxon>Pseudomonadota</taxon>
        <taxon>Betaproteobacteria</taxon>
        <taxon>Burkholderiales</taxon>
        <taxon>Burkholderiaceae</taxon>
        <taxon>Caballeronia</taxon>
    </lineage>
</organism>
<dbReference type="AlphaFoldDB" id="A0A158D6I8"/>
<accession>A0A158D6I8</accession>
<dbReference type="RefSeq" id="WP_086973187.1">
    <property type="nucleotide sequence ID" value="NZ_FCOJ02000069.1"/>
</dbReference>
<sequence length="148" mass="16418">MHQPITAALPMSIGAAGAVDIRAIARLDTKGKSLSQVFLELSRVLCKTELKPEWLCPANMLDDANEAVYGARHCRPWPEPFSHDRISVSVCTGNSEGWIIHVDWISRRPLADSLERTYAVMPLLRAKVFSSDHAWSLARVIARLLDAA</sequence>
<reference evidence="1" key="1">
    <citation type="submission" date="2016-01" db="EMBL/GenBank/DDBJ databases">
        <authorList>
            <person name="Peeters C."/>
        </authorList>
    </citation>
    <scope>NUCLEOTIDE SEQUENCE [LARGE SCALE GENOMIC DNA]</scope>
    <source>
        <strain evidence="1">LMG 29325</strain>
    </source>
</reference>
<dbReference type="STRING" id="1777143.AWB82_06265"/>
<name>A0A158D6I8_9BURK</name>
<evidence type="ECO:0000313" key="2">
    <source>
        <dbReference type="Proteomes" id="UP000054596"/>
    </source>
</evidence>
<proteinExistence type="predicted"/>
<dbReference type="OrthoDB" id="8964201at2"/>
<keyword evidence="2" id="KW-1185">Reference proteome</keyword>
<evidence type="ECO:0000313" key="1">
    <source>
        <dbReference type="EMBL" id="SAK89407.1"/>
    </source>
</evidence>